<keyword evidence="5" id="KW-0762">Sugar transport</keyword>
<evidence type="ECO:0000313" key="12">
    <source>
        <dbReference type="EMBL" id="PKR89596.1"/>
    </source>
</evidence>
<keyword evidence="13" id="KW-1185">Reference proteome</keyword>
<keyword evidence="6" id="KW-0677">Repeat</keyword>
<dbReference type="InterPro" id="IPR003593">
    <property type="entry name" value="AAA+_ATPase"/>
</dbReference>
<dbReference type="PANTHER" id="PTHR43790:SF3">
    <property type="entry name" value="D-ALLOSE IMPORT ATP-BINDING PROTEIN ALSA-RELATED"/>
    <property type="match status" value="1"/>
</dbReference>
<sequence>MSALERAEAPAVILRAEKMTRIFPGTIALENVDFDVYERSVNVLIGENGAGKSTLMRILAGVDQATSGRILMGGEEVQFSSVLDAAQKGIGIVFQELNLCPNLTVTENIFLGRDMTRGGVHIDMPRQRQRAKELLARLEHDIDPDTLVDDLRIGEQQIVEIAKALADDVKVLIMDEPTSALSASEVEVLFRVIAELKKSGVAIIYISHRLEELIRIGDYFTVLRDGHFQASAPKGEATIPWIIRQMLGTSEFAKRQQREVKVGEPVLSVRNLKLPRVGGGYLVDDVSVDFRAGEIVGIYGLLGAGRSELFESLFGLRADARGLVTIGNQGIDHLPVAKRISAGLFLVPEDRQRDGLVQNLTVGKNLSLASLAKVTKFFTVQNGSENKAIDALFRSLRIKAPSPDTPITSLSGGNQQKVVIGKSLMTEPRVLLLDEPTRGIDIGAKEEVFRTMRELADQGLAVVFATSDLKEVHAVSDRVLVMSQGRITADLPDHEATDEIIVRASTKGHATPAPVSAHDHPAQDQ</sequence>
<dbReference type="GO" id="GO:0005524">
    <property type="term" value="F:ATP binding"/>
    <property type="evidence" value="ECO:0007669"/>
    <property type="project" value="UniProtKB-KW"/>
</dbReference>
<feature type="domain" description="ABC transporter" evidence="11">
    <location>
        <begin position="14"/>
        <end position="250"/>
    </location>
</feature>
<evidence type="ECO:0000256" key="4">
    <source>
        <dbReference type="ARBA" id="ARBA00022475"/>
    </source>
</evidence>
<keyword evidence="7" id="KW-0547">Nucleotide-binding</keyword>
<dbReference type="Proteomes" id="UP000233491">
    <property type="component" value="Unassembled WGS sequence"/>
</dbReference>
<evidence type="ECO:0000313" key="13">
    <source>
        <dbReference type="Proteomes" id="UP000233491"/>
    </source>
</evidence>
<proteinExistence type="inferred from homology"/>
<accession>A0A1I4VN98</accession>
<dbReference type="CDD" id="cd03216">
    <property type="entry name" value="ABC_Carb_Monos_I"/>
    <property type="match status" value="1"/>
</dbReference>
<keyword evidence="10" id="KW-0472">Membrane</keyword>
<comment type="similarity">
    <text evidence="2">Belongs to the ABC transporter superfamily.</text>
</comment>
<keyword evidence="4" id="KW-1003">Cell membrane</keyword>
<organism evidence="12 13">
    <name type="scientific">Pleomorphomonas diazotrophica</name>
    <dbReference type="NCBI Taxonomy" id="1166257"/>
    <lineage>
        <taxon>Bacteria</taxon>
        <taxon>Pseudomonadati</taxon>
        <taxon>Pseudomonadota</taxon>
        <taxon>Alphaproteobacteria</taxon>
        <taxon>Hyphomicrobiales</taxon>
        <taxon>Pleomorphomonadaceae</taxon>
        <taxon>Pleomorphomonas</taxon>
    </lineage>
</organism>
<feature type="domain" description="ABC transporter" evidence="11">
    <location>
        <begin position="267"/>
        <end position="509"/>
    </location>
</feature>
<dbReference type="CDD" id="cd03215">
    <property type="entry name" value="ABC_Carb_Monos_II"/>
    <property type="match status" value="1"/>
</dbReference>
<evidence type="ECO:0000256" key="2">
    <source>
        <dbReference type="ARBA" id="ARBA00005417"/>
    </source>
</evidence>
<protein>
    <submittedName>
        <fullName evidence="12">Sugar ABC transporter ATP-binding protein</fullName>
    </submittedName>
</protein>
<dbReference type="InterPro" id="IPR027417">
    <property type="entry name" value="P-loop_NTPase"/>
</dbReference>
<dbReference type="AlphaFoldDB" id="A0A1I4VN98"/>
<evidence type="ECO:0000259" key="11">
    <source>
        <dbReference type="PROSITE" id="PS50893"/>
    </source>
</evidence>
<dbReference type="EMBL" id="PJNW01000005">
    <property type="protein sequence ID" value="PKR89596.1"/>
    <property type="molecule type" value="Genomic_DNA"/>
</dbReference>
<evidence type="ECO:0000256" key="1">
    <source>
        <dbReference type="ARBA" id="ARBA00004202"/>
    </source>
</evidence>
<dbReference type="InterPro" id="IPR003439">
    <property type="entry name" value="ABC_transporter-like_ATP-bd"/>
</dbReference>
<evidence type="ECO:0000256" key="7">
    <source>
        <dbReference type="ARBA" id="ARBA00022741"/>
    </source>
</evidence>
<evidence type="ECO:0000256" key="5">
    <source>
        <dbReference type="ARBA" id="ARBA00022597"/>
    </source>
</evidence>
<keyword evidence="9" id="KW-1278">Translocase</keyword>
<dbReference type="InterPro" id="IPR017871">
    <property type="entry name" value="ABC_transporter-like_CS"/>
</dbReference>
<evidence type="ECO:0000256" key="9">
    <source>
        <dbReference type="ARBA" id="ARBA00022967"/>
    </source>
</evidence>
<dbReference type="OrthoDB" id="9805029at2"/>
<dbReference type="Pfam" id="PF00005">
    <property type="entry name" value="ABC_tran"/>
    <property type="match status" value="2"/>
</dbReference>
<keyword evidence="3" id="KW-0813">Transport</keyword>
<name>A0A1I4VN98_9HYPH</name>
<evidence type="ECO:0000256" key="10">
    <source>
        <dbReference type="ARBA" id="ARBA00023136"/>
    </source>
</evidence>
<comment type="caution">
    <text evidence="12">The sequence shown here is derived from an EMBL/GenBank/DDBJ whole genome shotgun (WGS) entry which is preliminary data.</text>
</comment>
<reference evidence="12 13" key="1">
    <citation type="submission" date="2017-12" db="EMBL/GenBank/DDBJ databases">
        <title>Anaerobic carbon monoxide metabolism by Pleomorphomonas carboxyditropha sp. nov., a new mesophilic hydrogenogenic carboxidotroph.</title>
        <authorList>
            <person name="Esquivel-Elizondo S."/>
            <person name="Krajmalnik-Brown R."/>
        </authorList>
    </citation>
    <scope>NUCLEOTIDE SEQUENCE [LARGE SCALE GENOMIC DNA]</scope>
    <source>
        <strain evidence="12 13">R5-392</strain>
    </source>
</reference>
<dbReference type="FunFam" id="3.40.50.300:FF:000127">
    <property type="entry name" value="Ribose import ATP-binding protein RbsA"/>
    <property type="match status" value="1"/>
</dbReference>
<dbReference type="RefSeq" id="WP_101288904.1">
    <property type="nucleotide sequence ID" value="NZ_FOUQ01000012.1"/>
</dbReference>
<dbReference type="GO" id="GO:0005886">
    <property type="term" value="C:plasma membrane"/>
    <property type="evidence" value="ECO:0007669"/>
    <property type="project" value="UniProtKB-SubCell"/>
</dbReference>
<keyword evidence="8 12" id="KW-0067">ATP-binding</keyword>
<dbReference type="SUPFAM" id="SSF52540">
    <property type="entry name" value="P-loop containing nucleoside triphosphate hydrolases"/>
    <property type="match status" value="2"/>
</dbReference>
<dbReference type="PROSITE" id="PS00211">
    <property type="entry name" value="ABC_TRANSPORTER_1"/>
    <property type="match status" value="1"/>
</dbReference>
<dbReference type="PANTHER" id="PTHR43790">
    <property type="entry name" value="CARBOHYDRATE TRANSPORT ATP-BINDING PROTEIN MG119-RELATED"/>
    <property type="match status" value="1"/>
</dbReference>
<dbReference type="InterPro" id="IPR050107">
    <property type="entry name" value="ABC_carbohydrate_import_ATPase"/>
</dbReference>
<dbReference type="GO" id="GO:0016887">
    <property type="term" value="F:ATP hydrolysis activity"/>
    <property type="evidence" value="ECO:0007669"/>
    <property type="project" value="InterPro"/>
</dbReference>
<gene>
    <name evidence="12" type="ORF">CXZ10_09525</name>
</gene>
<comment type="subcellular location">
    <subcellularLocation>
        <location evidence="1">Cell membrane</location>
        <topology evidence="1">Peripheral membrane protein</topology>
    </subcellularLocation>
</comment>
<evidence type="ECO:0000256" key="6">
    <source>
        <dbReference type="ARBA" id="ARBA00022737"/>
    </source>
</evidence>
<evidence type="ECO:0000256" key="3">
    <source>
        <dbReference type="ARBA" id="ARBA00022448"/>
    </source>
</evidence>
<dbReference type="SMART" id="SM00382">
    <property type="entry name" value="AAA"/>
    <property type="match status" value="2"/>
</dbReference>
<dbReference type="Gene3D" id="3.40.50.300">
    <property type="entry name" value="P-loop containing nucleotide triphosphate hydrolases"/>
    <property type="match status" value="2"/>
</dbReference>
<dbReference type="PROSITE" id="PS50893">
    <property type="entry name" value="ABC_TRANSPORTER_2"/>
    <property type="match status" value="2"/>
</dbReference>
<evidence type="ECO:0000256" key="8">
    <source>
        <dbReference type="ARBA" id="ARBA00022840"/>
    </source>
</evidence>